<feature type="transmembrane region" description="Helical" evidence="8">
    <location>
        <begin position="344"/>
        <end position="363"/>
    </location>
</feature>
<feature type="transmembrane region" description="Helical" evidence="8">
    <location>
        <begin position="320"/>
        <end position="337"/>
    </location>
</feature>
<accession>A0ABV5J0R0</accession>
<dbReference type="Gene3D" id="3.30.2010.10">
    <property type="entry name" value="Metalloproteases ('zincins'), catalytic domain"/>
    <property type="match status" value="1"/>
</dbReference>
<feature type="transmembrane region" description="Helical" evidence="8">
    <location>
        <begin position="179"/>
        <end position="197"/>
    </location>
</feature>
<dbReference type="PANTHER" id="PTHR10120">
    <property type="entry name" value="CAAX PRENYL PROTEASE 1"/>
    <property type="match status" value="1"/>
</dbReference>
<evidence type="ECO:0000256" key="4">
    <source>
        <dbReference type="ARBA" id="ARBA00022801"/>
    </source>
</evidence>
<evidence type="ECO:0000256" key="6">
    <source>
        <dbReference type="ARBA" id="ARBA00023049"/>
    </source>
</evidence>
<evidence type="ECO:0000256" key="5">
    <source>
        <dbReference type="ARBA" id="ARBA00022833"/>
    </source>
</evidence>
<dbReference type="RefSeq" id="WP_189648035.1">
    <property type="nucleotide sequence ID" value="NZ_BMRC01000006.1"/>
</dbReference>
<keyword evidence="2" id="KW-0645">Protease</keyword>
<dbReference type="CDD" id="cd07343">
    <property type="entry name" value="M48A_Zmpste24p_like"/>
    <property type="match status" value="1"/>
</dbReference>
<feature type="transmembrane region" description="Helical" evidence="8">
    <location>
        <begin position="460"/>
        <end position="478"/>
    </location>
</feature>
<protein>
    <submittedName>
        <fullName evidence="11">M48 family metallopeptidase</fullName>
    </submittedName>
</protein>
<feature type="transmembrane region" description="Helical" evidence="8">
    <location>
        <begin position="236"/>
        <end position="257"/>
    </location>
</feature>
<dbReference type="Pfam" id="PF16491">
    <property type="entry name" value="Peptidase_M48_N"/>
    <property type="match status" value="1"/>
</dbReference>
<feature type="compositionally biased region" description="Low complexity" evidence="7">
    <location>
        <begin position="58"/>
        <end position="81"/>
    </location>
</feature>
<feature type="domain" description="CAAX prenyl protease 1 N-terminal" evidence="10">
    <location>
        <begin position="239"/>
        <end position="372"/>
    </location>
</feature>
<keyword evidence="4" id="KW-0378">Hydrolase</keyword>
<proteinExistence type="predicted"/>
<evidence type="ECO:0000259" key="9">
    <source>
        <dbReference type="Pfam" id="PF01435"/>
    </source>
</evidence>
<evidence type="ECO:0000313" key="12">
    <source>
        <dbReference type="Proteomes" id="UP001589647"/>
    </source>
</evidence>
<keyword evidence="3" id="KW-0479">Metal-binding</keyword>
<feature type="compositionally biased region" description="Basic and acidic residues" evidence="7">
    <location>
        <begin position="109"/>
        <end position="124"/>
    </location>
</feature>
<evidence type="ECO:0000313" key="11">
    <source>
        <dbReference type="EMBL" id="MFB9209750.1"/>
    </source>
</evidence>
<evidence type="ECO:0000256" key="8">
    <source>
        <dbReference type="SAM" id="Phobius"/>
    </source>
</evidence>
<comment type="cofactor">
    <cofactor evidence="1">
        <name>Zn(2+)</name>
        <dbReference type="ChEBI" id="CHEBI:29105"/>
    </cofactor>
</comment>
<evidence type="ECO:0000256" key="1">
    <source>
        <dbReference type="ARBA" id="ARBA00001947"/>
    </source>
</evidence>
<dbReference type="Proteomes" id="UP001589647">
    <property type="component" value="Unassembled WGS sequence"/>
</dbReference>
<dbReference type="Pfam" id="PF01435">
    <property type="entry name" value="Peptidase_M48"/>
    <property type="match status" value="1"/>
</dbReference>
<gene>
    <name evidence="11" type="ORF">ACFFV7_51800</name>
</gene>
<feature type="compositionally biased region" description="Basic and acidic residues" evidence="7">
    <location>
        <begin position="132"/>
        <end position="149"/>
    </location>
</feature>
<reference evidence="11 12" key="1">
    <citation type="submission" date="2024-09" db="EMBL/GenBank/DDBJ databases">
        <authorList>
            <person name="Sun Q."/>
            <person name="Mori K."/>
        </authorList>
    </citation>
    <scope>NUCLEOTIDE SEQUENCE [LARGE SCALE GENOMIC DNA]</scope>
    <source>
        <strain evidence="11 12">CCM 3426</strain>
    </source>
</reference>
<keyword evidence="8" id="KW-0472">Membrane</keyword>
<keyword evidence="8" id="KW-1133">Transmembrane helix</keyword>
<keyword evidence="6" id="KW-0482">Metalloprotease</keyword>
<keyword evidence="8" id="KW-0812">Transmembrane</keyword>
<evidence type="ECO:0000256" key="2">
    <source>
        <dbReference type="ARBA" id="ARBA00022670"/>
    </source>
</evidence>
<feature type="compositionally biased region" description="Basic and acidic residues" evidence="7">
    <location>
        <begin position="163"/>
        <end position="176"/>
    </location>
</feature>
<evidence type="ECO:0000259" key="10">
    <source>
        <dbReference type="Pfam" id="PF16491"/>
    </source>
</evidence>
<dbReference type="EMBL" id="JBHMEI010000104">
    <property type="protein sequence ID" value="MFB9209750.1"/>
    <property type="molecule type" value="Genomic_DNA"/>
</dbReference>
<keyword evidence="12" id="KW-1185">Reference proteome</keyword>
<feature type="compositionally biased region" description="Basic and acidic residues" evidence="7">
    <location>
        <begin position="1"/>
        <end position="12"/>
    </location>
</feature>
<evidence type="ECO:0000256" key="3">
    <source>
        <dbReference type="ARBA" id="ARBA00022723"/>
    </source>
</evidence>
<evidence type="ECO:0000256" key="7">
    <source>
        <dbReference type="SAM" id="MobiDB-lite"/>
    </source>
</evidence>
<feature type="transmembrane region" description="Helical" evidence="8">
    <location>
        <begin position="269"/>
        <end position="291"/>
    </location>
</feature>
<dbReference type="InterPro" id="IPR001915">
    <property type="entry name" value="Peptidase_M48"/>
</dbReference>
<feature type="region of interest" description="Disordered" evidence="7">
    <location>
        <begin position="1"/>
        <end position="177"/>
    </location>
</feature>
<keyword evidence="5" id="KW-0862">Zinc</keyword>
<organism evidence="11 12">
    <name type="scientific">Nonomuraea spiralis</name>
    <dbReference type="NCBI Taxonomy" id="46182"/>
    <lineage>
        <taxon>Bacteria</taxon>
        <taxon>Bacillati</taxon>
        <taxon>Actinomycetota</taxon>
        <taxon>Actinomycetes</taxon>
        <taxon>Streptosporangiales</taxon>
        <taxon>Streptosporangiaceae</taxon>
        <taxon>Nonomuraea</taxon>
    </lineage>
</organism>
<name>A0ABV5J0R0_9ACTN</name>
<dbReference type="InterPro" id="IPR027057">
    <property type="entry name" value="CAXX_Prtase_1"/>
</dbReference>
<sequence length="588" mass="61445">MSEGNDPPREADEPAAVARVADEPGTAVEAGHGGGVAIRDDDGSASDNNPTDPPTPVNDPTAPAASVGSVGSASSGSGEPSGHPDDAEDPDTHPAAAPDTDADADPDTEDPRHLPPPTPDDRPHAAATPGKDAPEKGASGKDTSGKDAEGPGGDGKLVGAAEHLVERERRRAESRSRRAAGAALALVGGVILAVAAFTTPWRVLAAGAPAVTPDPARDFSAAQIARSQAFDAATSLPGYLSLGLTVLFAGLLVLTPFAAKVLGVLRGPWWLRVVLGVVVLTAITEALRWPLGMWFETIMRDYGLSTQDWAGWTADRLKNTGVSVVLLAIMLLALVALARKVRRWWIPAAVGAFALTVGVSYVYPVVFEPLFNDFTSMPQGTLRTELLAMAERDGVPVEDVLVADASRRTTALNAYVSGFGATRRIVVYDTLLKAPESEVELVVAHELGHAKHADVLDGTLLGGLLAGFGAIGLFLLVGPLRRRTGIASVADPRAVGVLMGVMTLASLVSDPAQNLITRHVEARADVHALDLTRDPATFVAMQKRLAITNISDLSPDAVEYVLYASHPSSPERIAMARSWARLNGVPEP</sequence>
<comment type="caution">
    <text evidence="11">The sequence shown here is derived from an EMBL/GenBank/DDBJ whole genome shotgun (WGS) entry which is preliminary data.</text>
</comment>
<feature type="domain" description="Peptidase M48" evidence="9">
    <location>
        <begin position="378"/>
        <end position="579"/>
    </location>
</feature>
<dbReference type="InterPro" id="IPR032456">
    <property type="entry name" value="Peptidase_M48_N"/>
</dbReference>